<evidence type="ECO:0000313" key="1">
    <source>
        <dbReference type="EMBL" id="KAH7524418.1"/>
    </source>
</evidence>
<name>A0A978V933_ZIZJJ</name>
<reference evidence="1" key="1">
    <citation type="journal article" date="2021" name="Front. Plant Sci.">
        <title>Chromosome-Scale Genome Assembly for Chinese Sour Jujube and Insights Into Its Genome Evolution and Domestication Signature.</title>
        <authorList>
            <person name="Shen L.-Y."/>
            <person name="Luo H."/>
            <person name="Wang X.-L."/>
            <person name="Wang X.-M."/>
            <person name="Qiu X.-J."/>
            <person name="Liu H."/>
            <person name="Zhou S.-S."/>
            <person name="Jia K.-H."/>
            <person name="Nie S."/>
            <person name="Bao Y.-T."/>
            <person name="Zhang R.-G."/>
            <person name="Yun Q.-Z."/>
            <person name="Chai Y.-H."/>
            <person name="Lu J.-Y."/>
            <person name="Li Y."/>
            <person name="Zhao S.-W."/>
            <person name="Mao J.-F."/>
            <person name="Jia S.-G."/>
            <person name="Mao Y.-M."/>
        </authorList>
    </citation>
    <scope>NUCLEOTIDE SEQUENCE</scope>
    <source>
        <strain evidence="1">AT0</strain>
        <tissue evidence="1">Leaf</tissue>
    </source>
</reference>
<dbReference type="AlphaFoldDB" id="A0A978V933"/>
<protein>
    <submittedName>
        <fullName evidence="1">Uncharacterized protein</fullName>
    </submittedName>
</protein>
<evidence type="ECO:0000313" key="2">
    <source>
        <dbReference type="Proteomes" id="UP000813462"/>
    </source>
</evidence>
<dbReference type="Proteomes" id="UP000813462">
    <property type="component" value="Unassembled WGS sequence"/>
</dbReference>
<dbReference type="EMBL" id="JAEACU010000006">
    <property type="protein sequence ID" value="KAH7524418.1"/>
    <property type="molecule type" value="Genomic_DNA"/>
</dbReference>
<comment type="caution">
    <text evidence="1">The sequence shown here is derived from an EMBL/GenBank/DDBJ whole genome shotgun (WGS) entry which is preliminary data.</text>
</comment>
<sequence length="89" mass="10487">MSLPAIRTLSSMSLENWELKLSFSRVWGFRRMIYCWCSGGCPKCLLYLRGKLRSVELRLKPRLRILEILKKKNHLHKLPSLTTTILQDL</sequence>
<gene>
    <name evidence="1" type="ORF">FEM48_Zijuj06G0117100</name>
</gene>
<accession>A0A978V933</accession>
<proteinExistence type="predicted"/>
<organism evidence="1 2">
    <name type="scientific">Ziziphus jujuba var. spinosa</name>
    <dbReference type="NCBI Taxonomy" id="714518"/>
    <lineage>
        <taxon>Eukaryota</taxon>
        <taxon>Viridiplantae</taxon>
        <taxon>Streptophyta</taxon>
        <taxon>Embryophyta</taxon>
        <taxon>Tracheophyta</taxon>
        <taxon>Spermatophyta</taxon>
        <taxon>Magnoliopsida</taxon>
        <taxon>eudicotyledons</taxon>
        <taxon>Gunneridae</taxon>
        <taxon>Pentapetalae</taxon>
        <taxon>rosids</taxon>
        <taxon>fabids</taxon>
        <taxon>Rosales</taxon>
        <taxon>Rhamnaceae</taxon>
        <taxon>Paliureae</taxon>
        <taxon>Ziziphus</taxon>
    </lineage>
</organism>